<dbReference type="RefSeq" id="XP_022237848.1">
    <property type="nucleotide sequence ID" value="XM_022382140.1"/>
</dbReference>
<evidence type="ECO:0000313" key="2">
    <source>
        <dbReference type="Proteomes" id="UP000694941"/>
    </source>
</evidence>
<dbReference type="InterPro" id="IPR029034">
    <property type="entry name" value="Cystine-knot_cytokine"/>
</dbReference>
<evidence type="ECO:0000256" key="1">
    <source>
        <dbReference type="SAM" id="MobiDB-lite"/>
    </source>
</evidence>
<protein>
    <submittedName>
        <fullName evidence="3">Uncharacterized protein LOC106478523</fullName>
    </submittedName>
</protein>
<dbReference type="GeneID" id="106478523"/>
<dbReference type="PANTHER" id="PTHR23199">
    <property type="entry name" value="NEUROTROPHIN 1-RELATED"/>
    <property type="match status" value="1"/>
</dbReference>
<feature type="region of interest" description="Disordered" evidence="1">
    <location>
        <begin position="94"/>
        <end position="123"/>
    </location>
</feature>
<dbReference type="SUPFAM" id="SSF57501">
    <property type="entry name" value="Cystine-knot cytokines"/>
    <property type="match status" value="1"/>
</dbReference>
<dbReference type="PANTHER" id="PTHR23199:SF16">
    <property type="entry name" value="PROTEIN SPAETZLE 5"/>
    <property type="match status" value="1"/>
</dbReference>
<keyword evidence="2" id="KW-1185">Reference proteome</keyword>
<accession>A0ABM1S2J3</accession>
<evidence type="ECO:0000313" key="3">
    <source>
        <dbReference type="RefSeq" id="XP_022237848.1"/>
    </source>
</evidence>
<organism evidence="2 3">
    <name type="scientific">Limulus polyphemus</name>
    <name type="common">Atlantic horseshoe crab</name>
    <dbReference type="NCBI Taxonomy" id="6850"/>
    <lineage>
        <taxon>Eukaryota</taxon>
        <taxon>Metazoa</taxon>
        <taxon>Ecdysozoa</taxon>
        <taxon>Arthropoda</taxon>
        <taxon>Chelicerata</taxon>
        <taxon>Merostomata</taxon>
        <taxon>Xiphosura</taxon>
        <taxon>Limulidae</taxon>
        <taxon>Limulus</taxon>
    </lineage>
</organism>
<reference evidence="3" key="1">
    <citation type="submission" date="2025-08" db="UniProtKB">
        <authorList>
            <consortium name="RefSeq"/>
        </authorList>
    </citation>
    <scope>IDENTIFICATION</scope>
    <source>
        <tissue evidence="3">Muscle</tissue>
    </source>
</reference>
<sequence>MMFGSHARVKLLLAVCSVFTIYSSTFSERRIRQEWFRFLPAPPGRRPACAESGRTYCEHAINYPTDVVTSVLRGISGKRFNVSSIFVDEREGLQEPPEDLLGGPPSKPRSKRSFSTGTHGSLASSCCQKNTLAPKVALNKRHQWRFVASHVITQRGIVEQKVSIMPCQKGCHECEKKLVDRLLISLDPLGRLVPDLFMVPFCCQCLS</sequence>
<dbReference type="InterPro" id="IPR052444">
    <property type="entry name" value="Spz/Toll_ligand-like"/>
</dbReference>
<feature type="compositionally biased region" description="Polar residues" evidence="1">
    <location>
        <begin position="114"/>
        <end position="123"/>
    </location>
</feature>
<proteinExistence type="predicted"/>
<dbReference type="Gene3D" id="2.10.90.10">
    <property type="entry name" value="Cystine-knot cytokines"/>
    <property type="match status" value="1"/>
</dbReference>
<gene>
    <name evidence="3" type="primary">LOC106478523</name>
</gene>
<dbReference type="Proteomes" id="UP000694941">
    <property type="component" value="Unplaced"/>
</dbReference>
<name>A0ABM1S2J3_LIMPO</name>